<evidence type="ECO:0000256" key="15">
    <source>
        <dbReference type="RuleBase" id="RU367007"/>
    </source>
</evidence>
<dbReference type="InterPro" id="IPR016093">
    <property type="entry name" value="MIR_motif"/>
</dbReference>
<dbReference type="InterPro" id="IPR027005">
    <property type="entry name" value="PMT-like"/>
</dbReference>
<evidence type="ECO:0000256" key="6">
    <source>
        <dbReference type="ARBA" id="ARBA00022679"/>
    </source>
</evidence>
<dbReference type="InterPro" id="IPR003342">
    <property type="entry name" value="ArnT-like_N"/>
</dbReference>
<comment type="catalytic activity">
    <reaction evidence="13 15">
        <text>a di-trans,poly-cis-dolichyl beta-D-mannosyl phosphate + L-threonyl-[protein] = 3-O-(alpha-D-mannosyl)-L-threonyl-[protein] + a di-trans,poly-cis-dolichyl phosphate + H(+)</text>
        <dbReference type="Rhea" id="RHEA:53396"/>
        <dbReference type="Rhea" id="RHEA-COMP:11060"/>
        <dbReference type="Rhea" id="RHEA-COMP:13547"/>
        <dbReference type="Rhea" id="RHEA-COMP:19498"/>
        <dbReference type="Rhea" id="RHEA-COMP:19501"/>
        <dbReference type="ChEBI" id="CHEBI:15378"/>
        <dbReference type="ChEBI" id="CHEBI:30013"/>
        <dbReference type="ChEBI" id="CHEBI:57683"/>
        <dbReference type="ChEBI" id="CHEBI:58211"/>
        <dbReference type="ChEBI" id="CHEBI:137323"/>
        <dbReference type="EC" id="2.4.1.109"/>
    </reaction>
</comment>
<evidence type="ECO:0000256" key="4">
    <source>
        <dbReference type="ARBA" id="ARBA00012839"/>
    </source>
</evidence>
<dbReference type="InterPro" id="IPR036300">
    <property type="entry name" value="MIR_dom_sf"/>
</dbReference>
<feature type="transmembrane region" description="Helical" evidence="15">
    <location>
        <begin position="220"/>
        <end position="240"/>
    </location>
</feature>
<dbReference type="GO" id="GO:0004169">
    <property type="term" value="F:dolichyl-phosphate-mannose-protein mannosyltransferase activity"/>
    <property type="evidence" value="ECO:0007669"/>
    <property type="project" value="UniProtKB-UniRule"/>
</dbReference>
<dbReference type="PANTHER" id="PTHR10050:SF50">
    <property type="entry name" value="DOLICHYL-PHOSPHATE-MANNOSE--PROTEIN MANNOSYLTRANSFERASE 1-RELATED"/>
    <property type="match status" value="1"/>
</dbReference>
<proteinExistence type="inferred from homology"/>
<evidence type="ECO:0000256" key="5">
    <source>
        <dbReference type="ARBA" id="ARBA00022676"/>
    </source>
</evidence>
<comment type="caution">
    <text evidence="18">The sequence shown here is derived from an EMBL/GenBank/DDBJ whole genome shotgun (WGS) entry which is preliminary data.</text>
</comment>
<keyword evidence="11 15" id="KW-0472">Membrane</keyword>
<feature type="transmembrane region" description="Helical" evidence="15">
    <location>
        <begin position="663"/>
        <end position="681"/>
    </location>
</feature>
<evidence type="ECO:0000313" key="18">
    <source>
        <dbReference type="EMBL" id="OZJ03041.1"/>
    </source>
</evidence>
<dbReference type="PROSITE" id="PS50919">
    <property type="entry name" value="MIR"/>
    <property type="match status" value="3"/>
</dbReference>
<evidence type="ECO:0000256" key="14">
    <source>
        <dbReference type="ARBA" id="ARBA00045102"/>
    </source>
</evidence>
<dbReference type="CDD" id="cd23283">
    <property type="entry name" value="beta-trefoil_MIR_PMT1-like"/>
    <property type="match status" value="1"/>
</dbReference>
<keyword evidence="19" id="KW-1185">Reference proteome</keyword>
<dbReference type="UniPathway" id="UPA00378"/>
<dbReference type="AlphaFoldDB" id="A0A261XXI6"/>
<feature type="compositionally biased region" description="Basic and acidic residues" evidence="16">
    <location>
        <begin position="28"/>
        <end position="42"/>
    </location>
</feature>
<feature type="region of interest" description="Disordered" evidence="16">
    <location>
        <begin position="1"/>
        <end position="42"/>
    </location>
</feature>
<keyword evidence="12" id="KW-0325">Glycoprotein</keyword>
<keyword evidence="8" id="KW-0677">Repeat</keyword>
<sequence>MQHNSGYTEHMRARKLSPSPGLPLYSDSNERKELDSNGKELREPRLNEKYSYHDHVYSRSDQAFAKLGKGKADRDRLKKRNDLIIAGIITFWASFVRFWKIWQPSSVVFDEVHFGGFAAKYIRTRFFFDVHPPLAKMLIALVAKLAGFKGDFDFKDIGLDYIEPGVPYISMRTFCAFAGLVVVPTAYLTIRVSGHSIPAAILAAMFVAYENGLITNNRLILLDPILLMFTALTILMWCNWFNQHHQPFKFWWWTWLGMTGLGLGLTVSCKWVGLFTIATIGFSTIKNLWEIWGDLRVGVPLFLQHFYARAVCLIILPMIIYMLMFQIHFHSLPNSGDGDGFMSTEFQQSLAGHRMDDTPADIAYGSRITIRHLDSNGGYLHSHAHDYPGGSKQQQVTLYPHKDENNIWLIKKADINPSDSDPIEYVRAGDIVRLEHTSTSKHLHSHAIRPIMSDLEYHNEVSAYGFEGFDGDANDYWRVEIASHDKKDPVATERLRTLHSEIRFVHVQTGCYLFSKGSKLPAWGFEQSEVTCISGGKLPKTTWRVETNTNEKLPEDAEKVNYRKLWFIGKFVELNKVMWRSNAGLTQSHPYDSRPQHWPYLRRGINMWGKDHLQVYLLGNPFIWWLSSAAILIYLVAKLLLILRAKRGYTDHFGGLRRFYDESAGFMVAAWALHYFPFFLMARQLFLHHYMPALYFSILTFAIFFDLVTIRLNNWRRFVAVFIMIVIGIHYFRVFAPLTYGSPQTKQHCEATKYLDTWDFDCVTFYDDLKLYYPSKIAEPPKEPVIEKDPILEQIANKEAPEKGTTQDAVVGELDAEEADNINIATEQAPPPLEQDNRDDQNADRDRLL</sequence>
<feature type="transmembrane region" description="Helical" evidence="15">
    <location>
        <begin position="305"/>
        <end position="325"/>
    </location>
</feature>
<dbReference type="Pfam" id="PF02815">
    <property type="entry name" value="MIR"/>
    <property type="match status" value="1"/>
</dbReference>
<evidence type="ECO:0000256" key="13">
    <source>
        <dbReference type="ARBA" id="ARBA00045085"/>
    </source>
</evidence>
<dbReference type="Pfam" id="PF16192">
    <property type="entry name" value="PMT_4TMC"/>
    <property type="match status" value="1"/>
</dbReference>
<evidence type="ECO:0000256" key="1">
    <source>
        <dbReference type="ARBA" id="ARBA00004477"/>
    </source>
</evidence>
<dbReference type="GO" id="GO:0005789">
    <property type="term" value="C:endoplasmic reticulum membrane"/>
    <property type="evidence" value="ECO:0007669"/>
    <property type="project" value="UniProtKB-SubCell"/>
</dbReference>
<keyword evidence="5 15" id="KW-0328">Glycosyltransferase</keyword>
<feature type="domain" description="MIR" evidence="17">
    <location>
        <begin position="423"/>
        <end position="482"/>
    </location>
</feature>
<keyword evidence="10 15" id="KW-1133">Transmembrane helix</keyword>
<dbReference type="Pfam" id="PF02366">
    <property type="entry name" value="PMT"/>
    <property type="match status" value="1"/>
</dbReference>
<feature type="transmembrane region" description="Helical" evidence="15">
    <location>
        <begin position="252"/>
        <end position="285"/>
    </location>
</feature>
<name>A0A261XXI6_9FUNG</name>
<gene>
    <name evidence="18" type="ORF">BZG36_03260</name>
</gene>
<feature type="transmembrane region" description="Helical" evidence="15">
    <location>
        <begin position="693"/>
        <end position="712"/>
    </location>
</feature>
<comment type="catalytic activity">
    <reaction evidence="14 15">
        <text>a di-trans,poly-cis-dolichyl beta-D-mannosyl phosphate + L-seryl-[protein] = 3-O-(alpha-D-mannosyl)-L-seryl-[protein] + a di-trans,poly-cis-dolichyl phosphate + H(+)</text>
        <dbReference type="Rhea" id="RHEA:17377"/>
        <dbReference type="Rhea" id="RHEA-COMP:9863"/>
        <dbReference type="Rhea" id="RHEA-COMP:13546"/>
        <dbReference type="Rhea" id="RHEA-COMP:19498"/>
        <dbReference type="Rhea" id="RHEA-COMP:19501"/>
        <dbReference type="ChEBI" id="CHEBI:15378"/>
        <dbReference type="ChEBI" id="CHEBI:29999"/>
        <dbReference type="ChEBI" id="CHEBI:57683"/>
        <dbReference type="ChEBI" id="CHEBI:58211"/>
        <dbReference type="ChEBI" id="CHEBI:137321"/>
        <dbReference type="EC" id="2.4.1.109"/>
    </reaction>
</comment>
<keyword evidence="9 15" id="KW-0256">Endoplasmic reticulum</keyword>
<feature type="transmembrane region" description="Helical" evidence="15">
    <location>
        <begin position="83"/>
        <end position="102"/>
    </location>
</feature>
<evidence type="ECO:0000256" key="3">
    <source>
        <dbReference type="ARBA" id="ARBA00007222"/>
    </source>
</evidence>
<evidence type="ECO:0000256" key="16">
    <source>
        <dbReference type="SAM" id="MobiDB-lite"/>
    </source>
</evidence>
<evidence type="ECO:0000256" key="9">
    <source>
        <dbReference type="ARBA" id="ARBA00022824"/>
    </source>
</evidence>
<reference evidence="18 19" key="1">
    <citation type="journal article" date="2017" name="Mycologia">
        <title>Bifiguratus adelaidae, gen. et sp. nov., a new member of Mucoromycotina in endophytic and soil-dwelling habitats.</title>
        <authorList>
            <person name="Torres-Cruz T.J."/>
            <person name="Billingsley Tobias T.L."/>
            <person name="Almatruk M."/>
            <person name="Hesse C."/>
            <person name="Kuske C.R."/>
            <person name="Desiro A."/>
            <person name="Benucci G.M."/>
            <person name="Bonito G."/>
            <person name="Stajich J.E."/>
            <person name="Dunlap C."/>
            <person name="Arnold A.E."/>
            <person name="Porras-Alfaro A."/>
        </authorList>
    </citation>
    <scope>NUCLEOTIDE SEQUENCE [LARGE SCALE GENOMIC DNA]</scope>
    <source>
        <strain evidence="18 19">AZ0501</strain>
    </source>
</reference>
<comment type="function">
    <text evidence="15">Transfers mannose from Dol-P-mannose to Ser or Thr residues on proteins.</text>
</comment>
<evidence type="ECO:0000259" key="17">
    <source>
        <dbReference type="PROSITE" id="PS50919"/>
    </source>
</evidence>
<feature type="transmembrane region" description="Helical" evidence="15">
    <location>
        <begin position="622"/>
        <end position="643"/>
    </location>
</feature>
<evidence type="ECO:0000256" key="2">
    <source>
        <dbReference type="ARBA" id="ARBA00004922"/>
    </source>
</evidence>
<feature type="domain" description="MIR" evidence="17">
    <location>
        <begin position="492"/>
        <end position="548"/>
    </location>
</feature>
<evidence type="ECO:0000256" key="8">
    <source>
        <dbReference type="ARBA" id="ARBA00022737"/>
    </source>
</evidence>
<comment type="pathway">
    <text evidence="2 15">Protein modification; protein glycosylation.</text>
</comment>
<dbReference type="OrthoDB" id="292747at2759"/>
<dbReference type="SUPFAM" id="SSF82109">
    <property type="entry name" value="MIR domain"/>
    <property type="match status" value="1"/>
</dbReference>
<evidence type="ECO:0000256" key="10">
    <source>
        <dbReference type="ARBA" id="ARBA00022989"/>
    </source>
</evidence>
<dbReference type="EC" id="2.4.1.109" evidence="4 15"/>
<dbReference type="PANTHER" id="PTHR10050">
    <property type="entry name" value="DOLICHYL-PHOSPHATE-MANNOSE--PROTEIN MANNOSYLTRANSFERASE"/>
    <property type="match status" value="1"/>
</dbReference>
<keyword evidence="6 15" id="KW-0808">Transferase</keyword>
<feature type="domain" description="MIR" evidence="17">
    <location>
        <begin position="359"/>
        <end position="413"/>
    </location>
</feature>
<dbReference type="Gene3D" id="2.80.10.50">
    <property type="match status" value="1"/>
</dbReference>
<comment type="similarity">
    <text evidence="3 15">Belongs to the glycosyltransferase 39 family.</text>
</comment>
<evidence type="ECO:0000256" key="11">
    <source>
        <dbReference type="ARBA" id="ARBA00023136"/>
    </source>
</evidence>
<comment type="subcellular location">
    <subcellularLocation>
        <location evidence="1 15">Endoplasmic reticulum membrane</location>
        <topology evidence="1 15">Multi-pass membrane protein</topology>
    </subcellularLocation>
</comment>
<evidence type="ECO:0000313" key="19">
    <source>
        <dbReference type="Proteomes" id="UP000242875"/>
    </source>
</evidence>
<keyword evidence="7 15" id="KW-0812">Transmembrane</keyword>
<dbReference type="SMART" id="SM00472">
    <property type="entry name" value="MIR"/>
    <property type="match status" value="3"/>
</dbReference>
<dbReference type="InterPro" id="IPR032421">
    <property type="entry name" value="PMT_4TMC"/>
</dbReference>
<feature type="region of interest" description="Disordered" evidence="16">
    <location>
        <begin position="816"/>
        <end position="849"/>
    </location>
</feature>
<evidence type="ECO:0000256" key="7">
    <source>
        <dbReference type="ARBA" id="ARBA00022692"/>
    </source>
</evidence>
<feature type="transmembrane region" description="Helical" evidence="15">
    <location>
        <begin position="197"/>
        <end position="214"/>
    </location>
</feature>
<feature type="compositionally biased region" description="Basic and acidic residues" evidence="16">
    <location>
        <begin position="835"/>
        <end position="849"/>
    </location>
</feature>
<accession>A0A261XXI6</accession>
<feature type="transmembrane region" description="Helical" evidence="15">
    <location>
        <begin position="169"/>
        <end position="190"/>
    </location>
</feature>
<evidence type="ECO:0000256" key="12">
    <source>
        <dbReference type="ARBA" id="ARBA00023180"/>
    </source>
</evidence>
<organism evidence="18 19">
    <name type="scientific">Bifiguratus adelaidae</name>
    <dbReference type="NCBI Taxonomy" id="1938954"/>
    <lineage>
        <taxon>Eukaryota</taxon>
        <taxon>Fungi</taxon>
        <taxon>Fungi incertae sedis</taxon>
        <taxon>Mucoromycota</taxon>
        <taxon>Mucoromycotina</taxon>
        <taxon>Endogonomycetes</taxon>
        <taxon>Endogonales</taxon>
        <taxon>Endogonales incertae sedis</taxon>
        <taxon>Bifiguratus</taxon>
    </lineage>
</organism>
<dbReference type="Proteomes" id="UP000242875">
    <property type="component" value="Unassembled WGS sequence"/>
</dbReference>
<protein>
    <recommendedName>
        <fullName evidence="4 15">Dolichyl-phosphate-mannose--protein mannosyltransferase</fullName>
        <ecNumber evidence="4 15">2.4.1.109</ecNumber>
    </recommendedName>
</protein>
<feature type="transmembrane region" description="Helical" evidence="15">
    <location>
        <begin position="718"/>
        <end position="736"/>
    </location>
</feature>
<dbReference type="EMBL" id="MVBO01000109">
    <property type="protein sequence ID" value="OZJ03041.1"/>
    <property type="molecule type" value="Genomic_DNA"/>
</dbReference>